<dbReference type="InterPro" id="IPR059000">
    <property type="entry name" value="ATPase_P-type_domA"/>
</dbReference>
<dbReference type="Gene3D" id="3.40.50.1000">
    <property type="entry name" value="HAD superfamily/HAD-like"/>
    <property type="match status" value="2"/>
</dbReference>
<evidence type="ECO:0000259" key="10">
    <source>
        <dbReference type="SMART" id="SM00831"/>
    </source>
</evidence>
<organism evidence="11 12">
    <name type="scientific">Caldimonas aquatica</name>
    <dbReference type="NCBI Taxonomy" id="376175"/>
    <lineage>
        <taxon>Bacteria</taxon>
        <taxon>Pseudomonadati</taxon>
        <taxon>Pseudomonadota</taxon>
        <taxon>Betaproteobacteria</taxon>
        <taxon>Burkholderiales</taxon>
        <taxon>Sphaerotilaceae</taxon>
        <taxon>Caldimonas</taxon>
    </lineage>
</organism>
<dbReference type="InterPro" id="IPR006068">
    <property type="entry name" value="ATPase_P-typ_cation-transptr_C"/>
</dbReference>
<feature type="transmembrane region" description="Helical" evidence="9">
    <location>
        <begin position="251"/>
        <end position="282"/>
    </location>
</feature>
<dbReference type="SUPFAM" id="SSF81665">
    <property type="entry name" value="Calcium ATPase, transmembrane domain M"/>
    <property type="match status" value="1"/>
</dbReference>
<evidence type="ECO:0000256" key="7">
    <source>
        <dbReference type="ARBA" id="ARBA00022989"/>
    </source>
</evidence>
<keyword evidence="4" id="KW-0547">Nucleotide-binding</keyword>
<sequence>MTSETVPSAPTRGLTDEQVLAQRRLDGPNRLPEAQPRSLWRIAWGAFTQPMFLLLLATATVYALLGDLADAAALLLSVMAVGALSIYQEHRTERVLRALKDLSSPRCTVVRNGVAVRIGSKELVRGDRLVVDEGDRLAADARLVESSGLQVDESLLTGESVPVPKRAGGAEEAAQLHAGSLVVQGDGVAIVTATGARTALGRIGGSLQRLQPRPSRLQQELKRLVQAVAVLALLTCVIATAVYAVREGSWTAGLLVGLTLAMSLIPEEFAVVWTVMLALGAWRLAQRQVLTRQPQAIEALGTVTVLCVDKTGTLTHNRMTLVRLHDGECERAPGESDGSARLLQAAALASLPNGIEPMDKAIFAALGRDGAVPGGWVAGPRQGVRDGRPYVSHWGRDGDGRARVLVKGAPEVVIGRCADEARRREALLAEAERWSAQGLRVLAVAEGACDPVPADGGLPPNTALRAQGLLGFMDPLREEVPAAVEQCRQAGVRVIMITGDSAVTAWAIAERAGLLPAEGGPVLTGAQLAALTDLQLQQALREVRVFARVDPAQKLRIVQALQQLGEVVAMTGDGVNDAPALRAADIGVAMGQRGTDVAREAAALVLLDDNFASLVQAVRGGRRIFINLRKALGYLFAVHVPIVGVSLMPVVLGGPVLLLPLHVVLLELIIDPACSLVFEAEPEPDDCMRVPPRPAQSRLFSVADAARALAVGGTALVGVALLQWLLRSMEASTDMLRLASLGGIVAGNLLMLMWFRGLRPDHDHTNPAFNALLVGIALVWLILLAVPGAGPLFGLPAEVPAAWLLVPAALGAWGLLRRPLGTHWLRRPRWR</sequence>
<evidence type="ECO:0000256" key="3">
    <source>
        <dbReference type="ARBA" id="ARBA00022692"/>
    </source>
</evidence>
<dbReference type="EMBL" id="CP110257">
    <property type="protein sequence ID" value="UZD53606.1"/>
    <property type="molecule type" value="Genomic_DNA"/>
</dbReference>
<feature type="transmembrane region" description="Helical" evidence="9">
    <location>
        <begin position="224"/>
        <end position="245"/>
    </location>
</feature>
<dbReference type="SFLD" id="SFLDS00003">
    <property type="entry name" value="Haloacid_Dehalogenase"/>
    <property type="match status" value="1"/>
</dbReference>
<dbReference type="Gene3D" id="1.20.1110.10">
    <property type="entry name" value="Calcium-transporting ATPase, transmembrane domain"/>
    <property type="match status" value="2"/>
</dbReference>
<evidence type="ECO:0000256" key="5">
    <source>
        <dbReference type="ARBA" id="ARBA00022840"/>
    </source>
</evidence>
<dbReference type="InterPro" id="IPR023298">
    <property type="entry name" value="ATPase_P-typ_TM_dom_sf"/>
</dbReference>
<dbReference type="PANTHER" id="PTHR43294">
    <property type="entry name" value="SODIUM/POTASSIUM-TRANSPORTING ATPASE SUBUNIT ALPHA"/>
    <property type="match status" value="1"/>
</dbReference>
<name>A0ABY6MM66_9BURK</name>
<dbReference type="PRINTS" id="PR00120">
    <property type="entry name" value="HATPASE"/>
</dbReference>
<comment type="similarity">
    <text evidence="2">Belongs to the cation transport ATPase (P-type) (TC 3.A.3) family. Type IIA subfamily.</text>
</comment>
<dbReference type="SUPFAM" id="SSF81660">
    <property type="entry name" value="Metal cation-transporting ATPase, ATP-binding domain N"/>
    <property type="match status" value="1"/>
</dbReference>
<dbReference type="InterPro" id="IPR004014">
    <property type="entry name" value="ATPase_P-typ_cation-transptr_N"/>
</dbReference>
<gene>
    <name evidence="11" type="ORF">OMP39_07770</name>
</gene>
<dbReference type="SUPFAM" id="SSF81653">
    <property type="entry name" value="Calcium ATPase, transduction domain A"/>
    <property type="match status" value="1"/>
</dbReference>
<dbReference type="Gene3D" id="3.40.1110.10">
    <property type="entry name" value="Calcium-transporting ATPase, cytoplasmic domain N"/>
    <property type="match status" value="1"/>
</dbReference>
<dbReference type="Pfam" id="PF00689">
    <property type="entry name" value="Cation_ATPase_C"/>
    <property type="match status" value="1"/>
</dbReference>
<keyword evidence="5" id="KW-0067">ATP-binding</keyword>
<dbReference type="InterPro" id="IPR036412">
    <property type="entry name" value="HAD-like_sf"/>
</dbReference>
<keyword evidence="8 9" id="KW-0472">Membrane</keyword>
<dbReference type="SFLD" id="SFLDF00027">
    <property type="entry name" value="p-type_atpase"/>
    <property type="match status" value="1"/>
</dbReference>
<evidence type="ECO:0000256" key="2">
    <source>
        <dbReference type="ARBA" id="ARBA00005675"/>
    </source>
</evidence>
<feature type="transmembrane region" description="Helical" evidence="9">
    <location>
        <begin position="631"/>
        <end position="651"/>
    </location>
</feature>
<keyword evidence="7 9" id="KW-1133">Transmembrane helix</keyword>
<feature type="transmembrane region" description="Helical" evidence="9">
    <location>
        <begin position="699"/>
        <end position="726"/>
    </location>
</feature>
<evidence type="ECO:0000256" key="1">
    <source>
        <dbReference type="ARBA" id="ARBA00004141"/>
    </source>
</evidence>
<feature type="transmembrane region" description="Helical" evidence="9">
    <location>
        <begin position="657"/>
        <end position="678"/>
    </location>
</feature>
<dbReference type="PANTHER" id="PTHR43294:SF20">
    <property type="entry name" value="P-TYPE ATPASE"/>
    <property type="match status" value="1"/>
</dbReference>
<dbReference type="PRINTS" id="PR00119">
    <property type="entry name" value="CATATPASE"/>
</dbReference>
<evidence type="ECO:0000313" key="11">
    <source>
        <dbReference type="EMBL" id="UZD53606.1"/>
    </source>
</evidence>
<proteinExistence type="inferred from homology"/>
<keyword evidence="12" id="KW-1185">Reference proteome</keyword>
<dbReference type="InterPro" id="IPR018303">
    <property type="entry name" value="ATPase_P-typ_P_site"/>
</dbReference>
<dbReference type="InterPro" id="IPR050510">
    <property type="entry name" value="Cation_transp_ATPase_P-type"/>
</dbReference>
<evidence type="ECO:0000256" key="8">
    <source>
        <dbReference type="ARBA" id="ARBA00023136"/>
    </source>
</evidence>
<feature type="domain" description="Cation-transporting P-type ATPase N-terminal" evidence="10">
    <location>
        <begin position="1"/>
        <end position="67"/>
    </location>
</feature>
<dbReference type="Pfam" id="PF00702">
    <property type="entry name" value="Hydrolase"/>
    <property type="match status" value="1"/>
</dbReference>
<evidence type="ECO:0000313" key="12">
    <source>
        <dbReference type="Proteomes" id="UP001163266"/>
    </source>
</evidence>
<dbReference type="InterPro" id="IPR023214">
    <property type="entry name" value="HAD_sf"/>
</dbReference>
<evidence type="ECO:0000256" key="9">
    <source>
        <dbReference type="SAM" id="Phobius"/>
    </source>
</evidence>
<feature type="transmembrane region" description="Helical" evidence="9">
    <location>
        <begin position="801"/>
        <end position="820"/>
    </location>
</feature>
<feature type="transmembrane region" description="Helical" evidence="9">
    <location>
        <begin position="767"/>
        <end position="789"/>
    </location>
</feature>
<dbReference type="NCBIfam" id="TIGR01494">
    <property type="entry name" value="ATPase_P-type"/>
    <property type="match status" value="2"/>
</dbReference>
<accession>A0ABY6MM66</accession>
<keyword evidence="6" id="KW-1278">Translocase</keyword>
<dbReference type="InterPro" id="IPR001757">
    <property type="entry name" value="P_typ_ATPase"/>
</dbReference>
<reference evidence="11" key="1">
    <citation type="submission" date="2022-10" db="EMBL/GenBank/DDBJ databases">
        <title>Complete genome sequence of Schlegelella aquatica LMG 23380.</title>
        <authorList>
            <person name="Musilova J."/>
            <person name="Kourilova X."/>
            <person name="Bezdicek M."/>
            <person name="Hermankova K."/>
            <person name="Obruca S."/>
            <person name="Sedlar K."/>
        </authorList>
    </citation>
    <scope>NUCLEOTIDE SEQUENCE</scope>
    <source>
        <strain evidence="11">LMG 23380</strain>
    </source>
</reference>
<feature type="transmembrane region" description="Helical" evidence="9">
    <location>
        <begin position="42"/>
        <end position="65"/>
    </location>
</feature>
<comment type="subcellular location">
    <subcellularLocation>
        <location evidence="1">Membrane</location>
        <topology evidence="1">Multi-pass membrane protein</topology>
    </subcellularLocation>
</comment>
<dbReference type="InterPro" id="IPR008250">
    <property type="entry name" value="ATPase_P-typ_transduc_dom_A_sf"/>
</dbReference>
<dbReference type="SMART" id="SM00831">
    <property type="entry name" value="Cation_ATPase_N"/>
    <property type="match status" value="1"/>
</dbReference>
<dbReference type="InterPro" id="IPR023299">
    <property type="entry name" value="ATPase_P-typ_cyto_dom_N"/>
</dbReference>
<dbReference type="SUPFAM" id="SSF56784">
    <property type="entry name" value="HAD-like"/>
    <property type="match status" value="1"/>
</dbReference>
<dbReference type="Pfam" id="PF00690">
    <property type="entry name" value="Cation_ATPase_N"/>
    <property type="match status" value="1"/>
</dbReference>
<evidence type="ECO:0000256" key="4">
    <source>
        <dbReference type="ARBA" id="ARBA00022741"/>
    </source>
</evidence>
<dbReference type="Pfam" id="PF00122">
    <property type="entry name" value="E1-E2_ATPase"/>
    <property type="match status" value="1"/>
</dbReference>
<dbReference type="SFLD" id="SFLDG00002">
    <property type="entry name" value="C1.7:_P-type_atpase_like"/>
    <property type="match status" value="1"/>
</dbReference>
<feature type="transmembrane region" description="Helical" evidence="9">
    <location>
        <begin position="738"/>
        <end position="755"/>
    </location>
</feature>
<dbReference type="RefSeq" id="WP_264891189.1">
    <property type="nucleotide sequence ID" value="NZ_CP110257.1"/>
</dbReference>
<protein>
    <submittedName>
        <fullName evidence="11">Cation-translocating P-type ATPase</fullName>
    </submittedName>
</protein>
<dbReference type="InterPro" id="IPR044492">
    <property type="entry name" value="P_typ_ATPase_HD_dom"/>
</dbReference>
<dbReference type="Proteomes" id="UP001163266">
    <property type="component" value="Chromosome"/>
</dbReference>
<keyword evidence="3 9" id="KW-0812">Transmembrane</keyword>
<dbReference type="Gene3D" id="2.70.150.10">
    <property type="entry name" value="Calcium-transporting ATPase, cytoplasmic transduction domain A"/>
    <property type="match status" value="1"/>
</dbReference>
<evidence type="ECO:0000256" key="6">
    <source>
        <dbReference type="ARBA" id="ARBA00022967"/>
    </source>
</evidence>
<feature type="transmembrane region" description="Helical" evidence="9">
    <location>
        <begin position="71"/>
        <end position="87"/>
    </location>
</feature>
<dbReference type="PROSITE" id="PS00154">
    <property type="entry name" value="ATPASE_E1_E2"/>
    <property type="match status" value="1"/>
</dbReference>